<keyword evidence="1" id="KW-0812">Transmembrane</keyword>
<sequence length="40" mass="4312">MSASAIVMLIIAIVVVWGGLGVALLLLRRHPDRPDEETQA</sequence>
<keyword evidence="3" id="KW-1185">Reference proteome</keyword>
<evidence type="ECO:0000313" key="3">
    <source>
        <dbReference type="Proteomes" id="UP000294911"/>
    </source>
</evidence>
<keyword evidence="1" id="KW-1133">Transmembrane helix</keyword>
<evidence type="ECO:0000256" key="1">
    <source>
        <dbReference type="SAM" id="Phobius"/>
    </source>
</evidence>
<gene>
    <name evidence="2" type="ORF">EV191_103337</name>
</gene>
<feature type="transmembrane region" description="Helical" evidence="1">
    <location>
        <begin position="6"/>
        <end position="27"/>
    </location>
</feature>
<protein>
    <submittedName>
        <fullName evidence="2">Putative methionine/alanine importer small subunit</fullName>
    </submittedName>
</protein>
<dbReference type="Proteomes" id="UP000294911">
    <property type="component" value="Unassembled WGS sequence"/>
</dbReference>
<comment type="caution">
    <text evidence="2">The sequence shown here is derived from an EMBL/GenBank/DDBJ whole genome shotgun (WGS) entry which is preliminary data.</text>
</comment>
<dbReference type="RefSeq" id="WP_132877042.1">
    <property type="nucleotide sequence ID" value="NZ_SLXQ01000003.1"/>
</dbReference>
<dbReference type="Pfam" id="PF16951">
    <property type="entry name" value="MaAIMP_sms"/>
    <property type="match status" value="1"/>
</dbReference>
<evidence type="ECO:0000313" key="2">
    <source>
        <dbReference type="EMBL" id="TCP54292.1"/>
    </source>
</evidence>
<keyword evidence="1" id="KW-0472">Membrane</keyword>
<name>A0A4R2QW13_9PSEU</name>
<dbReference type="EMBL" id="SLXQ01000003">
    <property type="protein sequence ID" value="TCP54292.1"/>
    <property type="molecule type" value="Genomic_DNA"/>
</dbReference>
<organism evidence="2 3">
    <name type="scientific">Tamaricihabitans halophyticus</name>
    <dbReference type="NCBI Taxonomy" id="1262583"/>
    <lineage>
        <taxon>Bacteria</taxon>
        <taxon>Bacillati</taxon>
        <taxon>Actinomycetota</taxon>
        <taxon>Actinomycetes</taxon>
        <taxon>Pseudonocardiales</taxon>
        <taxon>Pseudonocardiaceae</taxon>
        <taxon>Tamaricihabitans</taxon>
    </lineage>
</organism>
<accession>A0A4R2QW13</accession>
<reference evidence="2 3" key="1">
    <citation type="submission" date="2019-03" db="EMBL/GenBank/DDBJ databases">
        <title>Genomic Encyclopedia of Type Strains, Phase IV (KMG-IV): sequencing the most valuable type-strain genomes for metagenomic binning, comparative biology and taxonomic classification.</title>
        <authorList>
            <person name="Goeker M."/>
        </authorList>
    </citation>
    <scope>NUCLEOTIDE SEQUENCE [LARGE SCALE GENOMIC DNA]</scope>
    <source>
        <strain evidence="2 3">DSM 45765</strain>
    </source>
</reference>
<proteinExistence type="predicted"/>
<dbReference type="NCBIfam" id="NF033493">
    <property type="entry name" value="MetS_like_NSS"/>
    <property type="match status" value="1"/>
</dbReference>
<dbReference type="InterPro" id="IPR031596">
    <property type="entry name" value="MaAIMP_sms"/>
</dbReference>
<dbReference type="AlphaFoldDB" id="A0A4R2QW13"/>